<dbReference type="Gene3D" id="3.80.10.10">
    <property type="entry name" value="Ribonuclease Inhibitor"/>
    <property type="match status" value="1"/>
</dbReference>
<dbReference type="InterPro" id="IPR003591">
    <property type="entry name" value="Leu-rich_rpt_typical-subtyp"/>
</dbReference>
<keyword evidence="9" id="KW-0067">ATP-binding</keyword>
<dbReference type="InterPro" id="IPR032675">
    <property type="entry name" value="LRR_dom_sf"/>
</dbReference>
<dbReference type="Gene3D" id="3.30.310.200">
    <property type="match status" value="1"/>
</dbReference>
<dbReference type="Proteomes" id="UP000502756">
    <property type="component" value="Chromosome"/>
</dbReference>
<evidence type="ECO:0000256" key="12">
    <source>
        <dbReference type="ARBA" id="ARBA00048679"/>
    </source>
</evidence>
<dbReference type="InterPro" id="IPR020859">
    <property type="entry name" value="ROC"/>
</dbReference>
<dbReference type="Pfam" id="PF00560">
    <property type="entry name" value="LRR_1"/>
    <property type="match status" value="2"/>
</dbReference>
<keyword evidence="8" id="KW-0418">Kinase</keyword>
<keyword evidence="5" id="KW-0732">Signal</keyword>
<dbReference type="SUPFAM" id="SSF52540">
    <property type="entry name" value="P-loop containing nucleoside triphosphate hydrolases"/>
    <property type="match status" value="1"/>
</dbReference>
<dbReference type="InterPro" id="IPR001611">
    <property type="entry name" value="Leu-rich_rpt"/>
</dbReference>
<dbReference type="InterPro" id="IPR036388">
    <property type="entry name" value="WH-like_DNA-bd_sf"/>
</dbReference>
<keyword evidence="10" id="KW-0342">GTP-binding</keyword>
<evidence type="ECO:0000256" key="3">
    <source>
        <dbReference type="ARBA" id="ARBA00022614"/>
    </source>
</evidence>
<dbReference type="PRINTS" id="PR00449">
    <property type="entry name" value="RASTRNSFRMNG"/>
</dbReference>
<evidence type="ECO:0000256" key="5">
    <source>
        <dbReference type="ARBA" id="ARBA00022729"/>
    </source>
</evidence>
<organism evidence="14 15">
    <name type="scientific">Spirosoma taeanense</name>
    <dbReference type="NCBI Taxonomy" id="2735870"/>
    <lineage>
        <taxon>Bacteria</taxon>
        <taxon>Pseudomonadati</taxon>
        <taxon>Bacteroidota</taxon>
        <taxon>Cytophagia</taxon>
        <taxon>Cytophagales</taxon>
        <taxon>Cytophagaceae</taxon>
        <taxon>Spirosoma</taxon>
    </lineage>
</organism>
<dbReference type="Pfam" id="PF25497">
    <property type="entry name" value="COR-B"/>
    <property type="match status" value="1"/>
</dbReference>
<dbReference type="EC" id="2.7.11.1" evidence="1"/>
<evidence type="ECO:0000256" key="11">
    <source>
        <dbReference type="ARBA" id="ARBA00047899"/>
    </source>
</evidence>
<dbReference type="Pfam" id="PF08477">
    <property type="entry name" value="Roc"/>
    <property type="match status" value="1"/>
</dbReference>
<evidence type="ECO:0000256" key="9">
    <source>
        <dbReference type="ARBA" id="ARBA00022840"/>
    </source>
</evidence>
<evidence type="ECO:0000256" key="8">
    <source>
        <dbReference type="ARBA" id="ARBA00022777"/>
    </source>
</evidence>
<keyword evidence="4" id="KW-0808">Transferase</keyword>
<dbReference type="Gene3D" id="1.10.10.10">
    <property type="entry name" value="Winged helix-like DNA-binding domain superfamily/Winged helix DNA-binding domain"/>
    <property type="match status" value="1"/>
</dbReference>
<dbReference type="InterPro" id="IPR032171">
    <property type="entry name" value="COR-A"/>
</dbReference>
<proteinExistence type="predicted"/>
<dbReference type="InterPro" id="IPR050328">
    <property type="entry name" value="Dev_Immune_Receptor"/>
</dbReference>
<dbReference type="Gene3D" id="3.40.50.300">
    <property type="entry name" value="P-loop containing nucleotide triphosphate hydrolases"/>
    <property type="match status" value="1"/>
</dbReference>
<evidence type="ECO:0000256" key="4">
    <source>
        <dbReference type="ARBA" id="ARBA00022679"/>
    </source>
</evidence>
<comment type="catalytic activity">
    <reaction evidence="12">
        <text>L-seryl-[protein] + ATP = O-phospho-L-seryl-[protein] + ADP + H(+)</text>
        <dbReference type="Rhea" id="RHEA:17989"/>
        <dbReference type="Rhea" id="RHEA-COMP:9863"/>
        <dbReference type="Rhea" id="RHEA-COMP:11604"/>
        <dbReference type="ChEBI" id="CHEBI:15378"/>
        <dbReference type="ChEBI" id="CHEBI:29999"/>
        <dbReference type="ChEBI" id="CHEBI:30616"/>
        <dbReference type="ChEBI" id="CHEBI:83421"/>
        <dbReference type="ChEBI" id="CHEBI:456216"/>
        <dbReference type="EC" id="2.7.11.1"/>
    </reaction>
</comment>
<keyword evidence="15" id="KW-1185">Reference proteome</keyword>
<evidence type="ECO:0000256" key="10">
    <source>
        <dbReference type="ARBA" id="ARBA00023134"/>
    </source>
</evidence>
<dbReference type="GO" id="GO:0004674">
    <property type="term" value="F:protein serine/threonine kinase activity"/>
    <property type="evidence" value="ECO:0007669"/>
    <property type="project" value="UniProtKB-KW"/>
</dbReference>
<dbReference type="Gene3D" id="3.30.70.1390">
    <property type="entry name" value="ROC domain from the Parkinson's disease-associated leucine-rich repeat kinase 2"/>
    <property type="match status" value="2"/>
</dbReference>
<dbReference type="RefSeq" id="WP_171740721.1">
    <property type="nucleotide sequence ID" value="NZ_CP053435.1"/>
</dbReference>
<dbReference type="EMBL" id="CP053435">
    <property type="protein sequence ID" value="QJW90876.1"/>
    <property type="molecule type" value="Genomic_DNA"/>
</dbReference>
<dbReference type="AlphaFoldDB" id="A0A6M5YC51"/>
<name>A0A6M5YC51_9BACT</name>
<dbReference type="SUPFAM" id="SSF52058">
    <property type="entry name" value="L domain-like"/>
    <property type="match status" value="1"/>
</dbReference>
<sequence length="859" mass="99758">MSYNIALTRIHQAVEAKSYSLDLSSLNLRDVPSEISELTNLVELDLSHNSLTILPKEINQLLNLNYLNLSNNIFNHISGIGFEFPCPLQLKYLDLSRNNLSKIPSDIFNLDLNSLEDIDLTDNPALNGIPESIIKEGISAIEAFFDELQISKYTDSLLEAKLIFVGQGEVGKTSLMKKLIDNYFRLVVGDELTTHGIIIKEWDINIPLTTEEAIHYHFISPYKYEDDIDCSDYYQDENRWEYEEESNNNGLYKISAKLNIWDFGGQEIYYSTHQFFLTKRSIYVFVWDARKEEEYRGFEYWFNTINVLSESSPVIIVMNKSDVRVKHIDKSILTKKFPNIKAFHETSCLTGNGIYELKNSIIKTFTSLPHFGERLPKVWVDIRKRLSHLETNFITYEEYLAICNTYNILPNRANFLSDYFHDLGDILHFQNDPILRNIVILNPEWATNAFYSLIDNRIIQENYGRFSLNQLSTIWDINQYPNKIHIELVKLMERFEMCFNLLGSYDYIIPELLQAQSDYDFRPKYIKPDLKFEYEFKFMPAGLIPRFICRNYINIEKGSFWKNGLVYKFDDSSALVINDLLDKKIKIFVQGEDNDIVLGIIRKEFNEIFSSLKLSKENDYSEMVPCICDECSPNPNPYFYPYDVLKKFIRKGKKTITCQNSTDEVNVNSLLKGYDRFRTNDRILDNIIIACSQLQGMQKSIFANEDSRNGFIANVLNNKGITAKDQTKWGKSPSKKSQGEIDIKIENKNGLTISIFEGLNLTYLDRNKIHSHIEKIFNYDTNGLESNYIVVYVDNSDFSNIWLKYQEAAVMAKCKFPLTGTFEDLSDSYSYGAHFKVGRTNYDVNGQSNSVYHLFLDLS</sequence>
<dbReference type="PROSITE" id="PS51419">
    <property type="entry name" value="RAB"/>
    <property type="match status" value="1"/>
</dbReference>
<gene>
    <name evidence="14" type="ORF">HNV11_16575</name>
</gene>
<dbReference type="Pfam" id="PF16095">
    <property type="entry name" value="COR-A"/>
    <property type="match status" value="1"/>
</dbReference>
<dbReference type="PROSITE" id="PS51450">
    <property type="entry name" value="LRR"/>
    <property type="match status" value="3"/>
</dbReference>
<keyword evidence="3" id="KW-0433">Leucine-rich repeat</keyword>
<dbReference type="SMART" id="SM00369">
    <property type="entry name" value="LRR_TYP"/>
    <property type="match status" value="2"/>
</dbReference>
<feature type="domain" description="Roc" evidence="13">
    <location>
        <begin position="153"/>
        <end position="368"/>
    </location>
</feature>
<dbReference type="KEGG" id="stae:HNV11_16575"/>
<dbReference type="InterPro" id="IPR027417">
    <property type="entry name" value="P-loop_NTPase"/>
</dbReference>
<dbReference type="InterPro" id="IPR057263">
    <property type="entry name" value="COR-B"/>
</dbReference>
<comment type="catalytic activity">
    <reaction evidence="11">
        <text>L-threonyl-[protein] + ATP = O-phospho-L-threonyl-[protein] + ADP + H(+)</text>
        <dbReference type="Rhea" id="RHEA:46608"/>
        <dbReference type="Rhea" id="RHEA-COMP:11060"/>
        <dbReference type="Rhea" id="RHEA-COMP:11605"/>
        <dbReference type="ChEBI" id="CHEBI:15378"/>
        <dbReference type="ChEBI" id="CHEBI:30013"/>
        <dbReference type="ChEBI" id="CHEBI:30616"/>
        <dbReference type="ChEBI" id="CHEBI:61977"/>
        <dbReference type="ChEBI" id="CHEBI:456216"/>
        <dbReference type="EC" id="2.7.11.1"/>
    </reaction>
</comment>
<evidence type="ECO:0000256" key="2">
    <source>
        <dbReference type="ARBA" id="ARBA00022527"/>
    </source>
</evidence>
<keyword evidence="7" id="KW-0547">Nucleotide-binding</keyword>
<keyword evidence="6" id="KW-0677">Repeat</keyword>
<accession>A0A6M5YC51</accession>
<keyword evidence="2" id="KW-0723">Serine/threonine-protein kinase</keyword>
<dbReference type="GO" id="GO:0005524">
    <property type="term" value="F:ATP binding"/>
    <property type="evidence" value="ECO:0007669"/>
    <property type="project" value="UniProtKB-KW"/>
</dbReference>
<evidence type="ECO:0000256" key="1">
    <source>
        <dbReference type="ARBA" id="ARBA00012513"/>
    </source>
</evidence>
<dbReference type="PANTHER" id="PTHR24373">
    <property type="entry name" value="SLIT RELATED LEUCINE-RICH REPEAT NEURONAL PROTEIN"/>
    <property type="match status" value="1"/>
</dbReference>
<evidence type="ECO:0000256" key="7">
    <source>
        <dbReference type="ARBA" id="ARBA00022741"/>
    </source>
</evidence>
<evidence type="ECO:0000313" key="15">
    <source>
        <dbReference type="Proteomes" id="UP000502756"/>
    </source>
</evidence>
<evidence type="ECO:0000259" key="13">
    <source>
        <dbReference type="PROSITE" id="PS51424"/>
    </source>
</evidence>
<reference evidence="14 15" key="1">
    <citation type="submission" date="2020-05" db="EMBL/GenBank/DDBJ databases">
        <title>Genome sequencing of Spirosoma sp. TS118.</title>
        <authorList>
            <person name="Lee J.-H."/>
            <person name="Jeong S."/>
            <person name="Zhao L."/>
            <person name="Jung J.-H."/>
            <person name="Kim M.-K."/>
            <person name="Lim S."/>
        </authorList>
    </citation>
    <scope>NUCLEOTIDE SEQUENCE [LARGE SCALE GENOMIC DNA]</scope>
    <source>
        <strain evidence="14 15">TS118</strain>
    </source>
</reference>
<evidence type="ECO:0000313" key="14">
    <source>
        <dbReference type="EMBL" id="QJW90876.1"/>
    </source>
</evidence>
<protein>
    <recommendedName>
        <fullName evidence="1">non-specific serine/threonine protein kinase</fullName>
        <ecNumber evidence="1">2.7.11.1</ecNumber>
    </recommendedName>
</protein>
<dbReference type="Gene3D" id="1.10.10.2200">
    <property type="match status" value="1"/>
</dbReference>
<evidence type="ECO:0000256" key="6">
    <source>
        <dbReference type="ARBA" id="ARBA00022737"/>
    </source>
</evidence>
<dbReference type="PROSITE" id="PS51424">
    <property type="entry name" value="ROC"/>
    <property type="match status" value="1"/>
</dbReference>
<dbReference type="PANTHER" id="PTHR24373:SF275">
    <property type="entry name" value="TIR DOMAIN-CONTAINING PROTEIN"/>
    <property type="match status" value="1"/>
</dbReference>